<comment type="caution">
    <text evidence="2">The sequence shown here is derived from an EMBL/GenBank/DDBJ whole genome shotgun (WGS) entry which is preliminary data.</text>
</comment>
<dbReference type="Gene3D" id="3.10.180.10">
    <property type="entry name" value="2,3-Dihydroxybiphenyl 1,2-Dioxygenase, domain 1"/>
    <property type="match status" value="1"/>
</dbReference>
<dbReference type="InterPro" id="IPR029068">
    <property type="entry name" value="Glyas_Bleomycin-R_OHBP_Dase"/>
</dbReference>
<name>A0AAW9RU73_9HYPH</name>
<dbReference type="PROSITE" id="PS51819">
    <property type="entry name" value="VOC"/>
    <property type="match status" value="1"/>
</dbReference>
<dbReference type="Pfam" id="PF00903">
    <property type="entry name" value="Glyoxalase"/>
    <property type="match status" value="1"/>
</dbReference>
<dbReference type="Proteomes" id="UP001378188">
    <property type="component" value="Unassembled WGS sequence"/>
</dbReference>
<dbReference type="PANTHER" id="PTHR36503:SF3">
    <property type="entry name" value="BLR0126 PROTEIN"/>
    <property type="match status" value="1"/>
</dbReference>
<feature type="domain" description="VOC" evidence="1">
    <location>
        <begin position="10"/>
        <end position="124"/>
    </location>
</feature>
<sequence length="125" mass="13801">MSSADIPGFRFGRIAATLPVADMARAEAFYAGVLGFRKVFENGEPVGFMILKRDAAELHLTLQKDRAAAPFNIAHMMVEDVDALHALCRAHGLRIVKGLRDQDYGLRAFVFEDPDGNRIDVGQQL</sequence>
<dbReference type="EMBL" id="JAZHOF010000005">
    <property type="protein sequence ID" value="MEJ8572524.1"/>
    <property type="molecule type" value="Genomic_DNA"/>
</dbReference>
<evidence type="ECO:0000313" key="3">
    <source>
        <dbReference type="Proteomes" id="UP001378188"/>
    </source>
</evidence>
<keyword evidence="3" id="KW-1185">Reference proteome</keyword>
<dbReference type="AlphaFoldDB" id="A0AAW9RU73"/>
<dbReference type="PANTHER" id="PTHR36503">
    <property type="entry name" value="BLR2520 PROTEIN"/>
    <property type="match status" value="1"/>
</dbReference>
<dbReference type="SUPFAM" id="SSF54593">
    <property type="entry name" value="Glyoxalase/Bleomycin resistance protein/Dihydroxybiphenyl dioxygenase"/>
    <property type="match status" value="1"/>
</dbReference>
<evidence type="ECO:0000313" key="2">
    <source>
        <dbReference type="EMBL" id="MEJ8572524.1"/>
    </source>
</evidence>
<gene>
    <name evidence="2" type="ORF">V3328_13625</name>
</gene>
<evidence type="ECO:0000259" key="1">
    <source>
        <dbReference type="PROSITE" id="PS51819"/>
    </source>
</evidence>
<organism evidence="2 3">
    <name type="scientific">Microbaculum marinum</name>
    <dbReference type="NCBI Taxonomy" id="1764581"/>
    <lineage>
        <taxon>Bacteria</taxon>
        <taxon>Pseudomonadati</taxon>
        <taxon>Pseudomonadota</taxon>
        <taxon>Alphaproteobacteria</taxon>
        <taxon>Hyphomicrobiales</taxon>
        <taxon>Tepidamorphaceae</taxon>
        <taxon>Microbaculum</taxon>
    </lineage>
</organism>
<reference evidence="2 3" key="1">
    <citation type="submission" date="2024-02" db="EMBL/GenBank/DDBJ databases">
        <title>Genome analysis and characterization of Microbaculum marinisediminis sp. nov., isolated from marine sediment.</title>
        <authorList>
            <person name="Du Z.-J."/>
            <person name="Ye Y.-Q."/>
            <person name="Zhang Z.-R."/>
            <person name="Yuan S.-M."/>
            <person name="Zhang X.-Y."/>
        </authorList>
    </citation>
    <scope>NUCLEOTIDE SEQUENCE [LARGE SCALE GENOMIC DNA]</scope>
    <source>
        <strain evidence="2 3">SDUM1044001</strain>
    </source>
</reference>
<dbReference type="RefSeq" id="WP_340330222.1">
    <property type="nucleotide sequence ID" value="NZ_JAZHOF010000005.1"/>
</dbReference>
<proteinExistence type="predicted"/>
<accession>A0AAW9RU73</accession>
<dbReference type="InterPro" id="IPR037523">
    <property type="entry name" value="VOC_core"/>
</dbReference>
<dbReference type="InterPro" id="IPR004360">
    <property type="entry name" value="Glyas_Fos-R_dOase_dom"/>
</dbReference>
<protein>
    <submittedName>
        <fullName evidence="2">Glyoxalase superfamily protein</fullName>
    </submittedName>
</protein>